<dbReference type="Pfam" id="PF01171">
    <property type="entry name" value="ATP_bind_3"/>
    <property type="match status" value="1"/>
</dbReference>
<dbReference type="InterPro" id="IPR012094">
    <property type="entry name" value="tRNA_Ile_lys_synt"/>
</dbReference>
<evidence type="ECO:0000313" key="10">
    <source>
        <dbReference type="EMBL" id="MBB6521441.1"/>
    </source>
</evidence>
<dbReference type="SUPFAM" id="SSF82829">
    <property type="entry name" value="MesJ substrate recognition domain-like"/>
    <property type="match status" value="1"/>
</dbReference>
<dbReference type="InterPro" id="IPR012796">
    <property type="entry name" value="Lysidine-tRNA-synth_C"/>
</dbReference>
<protein>
    <recommendedName>
        <fullName evidence="8">tRNA(Ile)-lysidine synthase</fullName>
        <ecNumber evidence="8">6.3.4.19</ecNumber>
    </recommendedName>
    <alternativeName>
        <fullName evidence="8">tRNA(Ile)-2-lysyl-cytidine synthase</fullName>
    </alternativeName>
    <alternativeName>
        <fullName evidence="8">tRNA(Ile)-lysidine synthetase</fullName>
    </alternativeName>
</protein>
<dbReference type="NCBIfam" id="TIGR02432">
    <property type="entry name" value="lysidine_TilS_N"/>
    <property type="match status" value="1"/>
</dbReference>
<dbReference type="InterPro" id="IPR015262">
    <property type="entry name" value="tRNA_Ile_lys_synt_subst-bd"/>
</dbReference>
<comment type="subcellular location">
    <subcellularLocation>
        <location evidence="1 8">Cytoplasm</location>
    </subcellularLocation>
</comment>
<dbReference type="InterPro" id="IPR011063">
    <property type="entry name" value="TilS/TtcA_N"/>
</dbReference>
<feature type="domain" description="Lysidine-tRNA(Ile) synthetase C-terminal" evidence="9">
    <location>
        <begin position="384"/>
        <end position="454"/>
    </location>
</feature>
<feature type="binding site" evidence="8">
    <location>
        <begin position="38"/>
        <end position="43"/>
    </location>
    <ligand>
        <name>ATP</name>
        <dbReference type="ChEBI" id="CHEBI:30616"/>
    </ligand>
</feature>
<evidence type="ECO:0000256" key="8">
    <source>
        <dbReference type="HAMAP-Rule" id="MF_01161"/>
    </source>
</evidence>
<dbReference type="SMART" id="SM00977">
    <property type="entry name" value="TilS_C"/>
    <property type="match status" value="1"/>
</dbReference>
<keyword evidence="2 8" id="KW-0963">Cytoplasm</keyword>
<sequence length="468" mass="52703">MSEKQPLNVLANHCLSRIQSLLSTEQWGACQSVIVAYSGGLDSTVLLHVMAHLRDSRALGGRALKAVHVHHGLSDLATEWQRHCERQASALAVEFHSANLSMDDQFIKNAGGMEAAARKERYRAFEQVMNEGDVLLQAHHQGDQAETLLLRLMRGAGPKGLAGIPARRTLTKGQLVRPLLDLEKEALQHCASELSLRWVEDPSNQDIHIERNFLRKEIMPLLENRWPGFAERWAGTADLCRQSDEQLEDYQAQGLNHCDWRSERLGYSLCLQTLREFPEASQSLLIRSALSRMKLPMPSRAQLTELDRQILMGGRQDSEAIVHTGACSFASHKGRLYCWPQNALPEVLPEHWQSEQPLLLGNGWELLAREVDPSEPGLWLAAELELRGREAFKRAHPLSRPHSQSTKKLLQEQGLEPWLRGHIPFIAYRGQLLAVGDLWVEKAGAECCQGLPGARYCQLTWRHVGSEK</sequence>
<dbReference type="GO" id="GO:0005737">
    <property type="term" value="C:cytoplasm"/>
    <property type="evidence" value="ECO:0007669"/>
    <property type="project" value="UniProtKB-SubCell"/>
</dbReference>
<comment type="caution">
    <text evidence="10">The sequence shown here is derived from an EMBL/GenBank/DDBJ whole genome shotgun (WGS) entry which is preliminary data.</text>
</comment>
<dbReference type="Gene3D" id="1.20.59.20">
    <property type="match status" value="1"/>
</dbReference>
<dbReference type="EMBL" id="JACHHT010000001">
    <property type="protein sequence ID" value="MBB6521441.1"/>
    <property type="molecule type" value="Genomic_DNA"/>
</dbReference>
<dbReference type="SUPFAM" id="SSF56037">
    <property type="entry name" value="PheT/TilS domain"/>
    <property type="match status" value="1"/>
</dbReference>
<comment type="catalytic activity">
    <reaction evidence="7 8">
        <text>cytidine(34) in tRNA(Ile2) + L-lysine + ATP = lysidine(34) in tRNA(Ile2) + AMP + diphosphate + H(+)</text>
        <dbReference type="Rhea" id="RHEA:43744"/>
        <dbReference type="Rhea" id="RHEA-COMP:10625"/>
        <dbReference type="Rhea" id="RHEA-COMP:10670"/>
        <dbReference type="ChEBI" id="CHEBI:15378"/>
        <dbReference type="ChEBI" id="CHEBI:30616"/>
        <dbReference type="ChEBI" id="CHEBI:32551"/>
        <dbReference type="ChEBI" id="CHEBI:33019"/>
        <dbReference type="ChEBI" id="CHEBI:82748"/>
        <dbReference type="ChEBI" id="CHEBI:83665"/>
        <dbReference type="ChEBI" id="CHEBI:456215"/>
        <dbReference type="EC" id="6.3.4.19"/>
    </reaction>
</comment>
<reference evidence="10 11" key="1">
    <citation type="submission" date="2020-08" db="EMBL/GenBank/DDBJ databases">
        <title>Genomic Encyclopedia of Type Strains, Phase IV (KMG-IV): sequencing the most valuable type-strain genomes for metagenomic binning, comparative biology and taxonomic classification.</title>
        <authorList>
            <person name="Goeker M."/>
        </authorList>
    </citation>
    <scope>NUCLEOTIDE SEQUENCE [LARGE SCALE GENOMIC DNA]</scope>
    <source>
        <strain evidence="10 11">DSM 22368</strain>
    </source>
</reference>
<dbReference type="FunCoup" id="A0A7X0JU55">
    <property type="interactions" value="336"/>
</dbReference>
<dbReference type="InParanoid" id="A0A7X0JU55"/>
<dbReference type="InterPro" id="IPR014729">
    <property type="entry name" value="Rossmann-like_a/b/a_fold"/>
</dbReference>
<dbReference type="Proteomes" id="UP000528457">
    <property type="component" value="Unassembled WGS sequence"/>
</dbReference>
<dbReference type="Pfam" id="PF11734">
    <property type="entry name" value="TilS_C"/>
    <property type="match status" value="1"/>
</dbReference>
<evidence type="ECO:0000256" key="6">
    <source>
        <dbReference type="ARBA" id="ARBA00022840"/>
    </source>
</evidence>
<dbReference type="PANTHER" id="PTHR43033">
    <property type="entry name" value="TRNA(ILE)-LYSIDINE SYNTHASE-RELATED"/>
    <property type="match status" value="1"/>
</dbReference>
<evidence type="ECO:0000256" key="5">
    <source>
        <dbReference type="ARBA" id="ARBA00022741"/>
    </source>
</evidence>
<keyword evidence="4 8" id="KW-0819">tRNA processing</keyword>
<accession>A0A7X0JU55</accession>
<dbReference type="GO" id="GO:0006400">
    <property type="term" value="P:tRNA modification"/>
    <property type="evidence" value="ECO:0007669"/>
    <property type="project" value="UniProtKB-UniRule"/>
</dbReference>
<name>A0A7X0JU55_9GAMM</name>
<dbReference type="CDD" id="cd01992">
    <property type="entry name" value="TilS_N"/>
    <property type="match status" value="1"/>
</dbReference>
<dbReference type="SUPFAM" id="SSF52402">
    <property type="entry name" value="Adenine nucleotide alpha hydrolases-like"/>
    <property type="match status" value="1"/>
</dbReference>
<comment type="domain">
    <text evidence="8">The N-terminal region contains the highly conserved SGGXDS motif, predicted to be a P-loop motif involved in ATP binding.</text>
</comment>
<dbReference type="Gene3D" id="3.40.50.620">
    <property type="entry name" value="HUPs"/>
    <property type="match status" value="1"/>
</dbReference>
<evidence type="ECO:0000256" key="3">
    <source>
        <dbReference type="ARBA" id="ARBA00022598"/>
    </source>
</evidence>
<dbReference type="PANTHER" id="PTHR43033:SF1">
    <property type="entry name" value="TRNA(ILE)-LYSIDINE SYNTHASE-RELATED"/>
    <property type="match status" value="1"/>
</dbReference>
<dbReference type="EC" id="6.3.4.19" evidence="8"/>
<evidence type="ECO:0000313" key="11">
    <source>
        <dbReference type="Proteomes" id="UP000528457"/>
    </source>
</evidence>
<evidence type="ECO:0000256" key="7">
    <source>
        <dbReference type="ARBA" id="ARBA00048539"/>
    </source>
</evidence>
<dbReference type="InterPro" id="IPR012795">
    <property type="entry name" value="tRNA_Ile_lys_synt_N"/>
</dbReference>
<comment type="similarity">
    <text evidence="8">Belongs to the tRNA(Ile)-lysidine synthase family.</text>
</comment>
<keyword evidence="3 8" id="KW-0436">Ligase</keyword>
<evidence type="ECO:0000256" key="1">
    <source>
        <dbReference type="ARBA" id="ARBA00004496"/>
    </source>
</evidence>
<evidence type="ECO:0000256" key="2">
    <source>
        <dbReference type="ARBA" id="ARBA00022490"/>
    </source>
</evidence>
<keyword evidence="5 8" id="KW-0547">Nucleotide-binding</keyword>
<dbReference type="NCBIfam" id="TIGR02433">
    <property type="entry name" value="lysidine_TilS_C"/>
    <property type="match status" value="1"/>
</dbReference>
<gene>
    <name evidence="8" type="primary">tilS</name>
    <name evidence="10" type="ORF">HNR48_001719</name>
</gene>
<comment type="function">
    <text evidence="8">Ligates lysine onto the cytidine present at position 34 of the AUA codon-specific tRNA(Ile) that contains the anticodon CAU, in an ATP-dependent manner. Cytidine is converted to lysidine, thus changing the amino acid specificity of the tRNA from methionine to isoleucine.</text>
</comment>
<dbReference type="GO" id="GO:0005524">
    <property type="term" value="F:ATP binding"/>
    <property type="evidence" value="ECO:0007669"/>
    <property type="project" value="UniProtKB-UniRule"/>
</dbReference>
<dbReference type="GO" id="GO:0032267">
    <property type="term" value="F:tRNA(Ile)-lysidine synthase activity"/>
    <property type="evidence" value="ECO:0007669"/>
    <property type="project" value="UniProtKB-EC"/>
</dbReference>
<dbReference type="RefSeq" id="WP_166848475.1">
    <property type="nucleotide sequence ID" value="NZ_JAAONY010000001.1"/>
</dbReference>
<proteinExistence type="inferred from homology"/>
<organism evidence="10 11">
    <name type="scientific">Pseudoteredinibacter isoporae</name>
    <dbReference type="NCBI Taxonomy" id="570281"/>
    <lineage>
        <taxon>Bacteria</taxon>
        <taxon>Pseudomonadati</taxon>
        <taxon>Pseudomonadota</taxon>
        <taxon>Gammaproteobacteria</taxon>
        <taxon>Cellvibrionales</taxon>
        <taxon>Cellvibrionaceae</taxon>
        <taxon>Pseudoteredinibacter</taxon>
    </lineage>
</organism>
<dbReference type="Pfam" id="PF09179">
    <property type="entry name" value="TilS"/>
    <property type="match status" value="1"/>
</dbReference>
<evidence type="ECO:0000259" key="9">
    <source>
        <dbReference type="SMART" id="SM00977"/>
    </source>
</evidence>
<evidence type="ECO:0000256" key="4">
    <source>
        <dbReference type="ARBA" id="ARBA00022694"/>
    </source>
</evidence>
<dbReference type="HAMAP" id="MF_01161">
    <property type="entry name" value="tRNA_Ile_lys_synt"/>
    <property type="match status" value="1"/>
</dbReference>
<dbReference type="AlphaFoldDB" id="A0A7X0JU55"/>
<keyword evidence="6 8" id="KW-0067">ATP-binding</keyword>
<keyword evidence="11" id="KW-1185">Reference proteome</keyword>